<keyword evidence="3 9" id="KW-0812">Transmembrane</keyword>
<keyword evidence="6" id="KW-0445">Lipid transport</keyword>
<dbReference type="AlphaFoldDB" id="A0A2N1JF88"/>
<dbReference type="GO" id="GO:1990456">
    <property type="term" value="P:mitochondrion-endoplasmic reticulum membrane tethering"/>
    <property type="evidence" value="ECO:0007669"/>
    <property type="project" value="TreeGrafter"/>
</dbReference>
<dbReference type="CDD" id="cd21671">
    <property type="entry name" value="SMP_Mmm1"/>
    <property type="match status" value="1"/>
</dbReference>
<protein>
    <submittedName>
        <fullName evidence="11">Mmm1p</fullName>
    </submittedName>
</protein>
<proteinExistence type="predicted"/>
<dbReference type="InterPro" id="IPR019411">
    <property type="entry name" value="MMM1_dom"/>
</dbReference>
<evidence type="ECO:0000256" key="4">
    <source>
        <dbReference type="ARBA" id="ARBA00022824"/>
    </source>
</evidence>
<dbReference type="Proteomes" id="UP000232875">
    <property type="component" value="Unassembled WGS sequence"/>
</dbReference>
<feature type="transmembrane region" description="Helical" evidence="9">
    <location>
        <begin position="20"/>
        <end position="39"/>
    </location>
</feature>
<dbReference type="InterPro" id="IPR031468">
    <property type="entry name" value="SMP_LBD"/>
</dbReference>
<dbReference type="GO" id="GO:0032865">
    <property type="term" value="C:ERMES complex"/>
    <property type="evidence" value="ECO:0007669"/>
    <property type="project" value="TreeGrafter"/>
</dbReference>
<keyword evidence="4" id="KW-0256">Endoplasmic reticulum</keyword>
<dbReference type="GO" id="GO:0015914">
    <property type="term" value="P:phospholipid transport"/>
    <property type="evidence" value="ECO:0007669"/>
    <property type="project" value="TreeGrafter"/>
</dbReference>
<dbReference type="OrthoDB" id="5599157at2759"/>
<keyword evidence="12" id="KW-1185">Reference proteome</keyword>
<evidence type="ECO:0000256" key="5">
    <source>
        <dbReference type="ARBA" id="ARBA00022989"/>
    </source>
</evidence>
<gene>
    <name evidence="11" type="primary">MMM1</name>
    <name evidence="11" type="ORF">MVES_001021</name>
</gene>
<evidence type="ECO:0000256" key="6">
    <source>
        <dbReference type="ARBA" id="ARBA00023055"/>
    </source>
</evidence>
<dbReference type="EMBL" id="KZ454988">
    <property type="protein sequence ID" value="PKI85200.1"/>
    <property type="molecule type" value="Genomic_DNA"/>
</dbReference>
<keyword evidence="2" id="KW-0813">Transport</keyword>
<evidence type="ECO:0000256" key="9">
    <source>
        <dbReference type="SAM" id="Phobius"/>
    </source>
</evidence>
<organism evidence="11 12">
    <name type="scientific">Malassezia vespertilionis</name>
    <dbReference type="NCBI Taxonomy" id="2020962"/>
    <lineage>
        <taxon>Eukaryota</taxon>
        <taxon>Fungi</taxon>
        <taxon>Dikarya</taxon>
        <taxon>Basidiomycota</taxon>
        <taxon>Ustilaginomycotina</taxon>
        <taxon>Malasseziomycetes</taxon>
        <taxon>Malasseziales</taxon>
        <taxon>Malasseziaceae</taxon>
        <taxon>Malassezia</taxon>
    </lineage>
</organism>
<keyword evidence="8 9" id="KW-0472">Membrane</keyword>
<evidence type="ECO:0000256" key="1">
    <source>
        <dbReference type="ARBA" id="ARBA00004586"/>
    </source>
</evidence>
<keyword evidence="7" id="KW-0446">Lipid-binding</keyword>
<reference evidence="11 12" key="1">
    <citation type="submission" date="2017-10" db="EMBL/GenBank/DDBJ databases">
        <title>A novel species of cold-tolerant Malassezia isolated from bats.</title>
        <authorList>
            <person name="Lorch J.M."/>
            <person name="Palmer J.M."/>
            <person name="Vanderwolf K.J."/>
            <person name="Schmidt K.Z."/>
            <person name="Verant M.L."/>
            <person name="Weller T.J."/>
            <person name="Blehert D.S."/>
        </authorList>
    </citation>
    <scope>NUCLEOTIDE SEQUENCE [LARGE SCALE GENOMIC DNA]</scope>
    <source>
        <strain evidence="11 12">NWHC:44797-103</strain>
    </source>
</reference>
<dbReference type="PROSITE" id="PS51847">
    <property type="entry name" value="SMP"/>
    <property type="match status" value="1"/>
</dbReference>
<dbReference type="GO" id="GO:0005789">
    <property type="term" value="C:endoplasmic reticulum membrane"/>
    <property type="evidence" value="ECO:0007669"/>
    <property type="project" value="UniProtKB-SubCell"/>
</dbReference>
<name>A0A2N1JF88_9BASI</name>
<dbReference type="STRING" id="2020962.A0A2N1JF88"/>
<dbReference type="GO" id="GO:0008289">
    <property type="term" value="F:lipid binding"/>
    <property type="evidence" value="ECO:0007669"/>
    <property type="project" value="UniProtKB-KW"/>
</dbReference>
<accession>A0A2N1JF88</accession>
<evidence type="ECO:0000259" key="10">
    <source>
        <dbReference type="PROSITE" id="PS51847"/>
    </source>
</evidence>
<dbReference type="PANTHER" id="PTHR13466:SF0">
    <property type="entry name" value="SMP-LTD DOMAIN-CONTAINING PROTEIN"/>
    <property type="match status" value="1"/>
</dbReference>
<dbReference type="PANTHER" id="PTHR13466">
    <property type="entry name" value="TEX2 PROTEIN-RELATED"/>
    <property type="match status" value="1"/>
</dbReference>
<evidence type="ECO:0000256" key="7">
    <source>
        <dbReference type="ARBA" id="ARBA00023121"/>
    </source>
</evidence>
<sequence>MAYGLGHSPAPRELTFTQGFVAGQLVLILLLAFLFRYFFMTNVPASLEKQRADLIARTETMQKSLDARCKAQKQGRAVPYDQSLEARILDMLQRTHYDMSAHPPESVDWLTLLAAQIIYGYRESILQAAQHIHDPNQGMPLPSLQTPEKAATKRVLERALNGAVGGHTMGLLDTITVTDINFGSQYPTFSNARFRPSDKPNGLRLEVDFDYVDTISIGLDTKLLLNFPRLRFGSLALALTLRIERFAGTAAVEVGPRGA</sequence>
<evidence type="ECO:0000256" key="2">
    <source>
        <dbReference type="ARBA" id="ARBA00022448"/>
    </source>
</evidence>
<keyword evidence="5 9" id="KW-1133">Transmembrane helix</keyword>
<evidence type="ECO:0000313" key="12">
    <source>
        <dbReference type="Proteomes" id="UP000232875"/>
    </source>
</evidence>
<evidence type="ECO:0000256" key="8">
    <source>
        <dbReference type="ARBA" id="ARBA00023136"/>
    </source>
</evidence>
<feature type="domain" description="SMP-LTD" evidence="10">
    <location>
        <begin position="103"/>
        <end position="259"/>
    </location>
</feature>
<evidence type="ECO:0000313" key="11">
    <source>
        <dbReference type="EMBL" id="PKI85200.1"/>
    </source>
</evidence>
<comment type="subcellular location">
    <subcellularLocation>
        <location evidence="1">Endoplasmic reticulum membrane</location>
    </subcellularLocation>
</comment>
<evidence type="ECO:0000256" key="3">
    <source>
        <dbReference type="ARBA" id="ARBA00022692"/>
    </source>
</evidence>
<dbReference type="Pfam" id="PF10296">
    <property type="entry name" value="MMM1"/>
    <property type="match status" value="1"/>
</dbReference>